<dbReference type="AlphaFoldDB" id="A0A0E0C1N6"/>
<protein>
    <submittedName>
        <fullName evidence="2">Uncharacterized protein</fullName>
    </submittedName>
</protein>
<dbReference type="EnsemblPlants" id="OMERI01G13540.1">
    <property type="protein sequence ID" value="OMERI01G13540.1"/>
    <property type="gene ID" value="OMERI01G13540"/>
</dbReference>
<proteinExistence type="predicted"/>
<name>A0A0E0C1N6_9ORYZ</name>
<evidence type="ECO:0000313" key="3">
    <source>
        <dbReference type="Proteomes" id="UP000008021"/>
    </source>
</evidence>
<evidence type="ECO:0000313" key="2">
    <source>
        <dbReference type="EnsemblPlants" id="OMERI01G13540.1"/>
    </source>
</evidence>
<feature type="compositionally biased region" description="Basic and acidic residues" evidence="1">
    <location>
        <begin position="74"/>
        <end position="83"/>
    </location>
</feature>
<evidence type="ECO:0000256" key="1">
    <source>
        <dbReference type="SAM" id="MobiDB-lite"/>
    </source>
</evidence>
<reference evidence="2" key="1">
    <citation type="submission" date="2015-04" db="UniProtKB">
        <authorList>
            <consortium name="EnsemblPlants"/>
        </authorList>
    </citation>
    <scope>IDENTIFICATION</scope>
</reference>
<accession>A0A0E0C1N6</accession>
<sequence>MKSEKGYVGGEYMMGVRKVAYSGGQENSEAPTVVRIKAWGGRRSTSTLGLGFAGLYNQRFDVGALWTANVPMEGHEQHREGERQGAGAPVAGRRRRRRWNVFPRVAQPGKVVAGKGSERGGRNGAAKNSAPAG</sequence>
<organism evidence="2">
    <name type="scientific">Oryza meridionalis</name>
    <dbReference type="NCBI Taxonomy" id="40149"/>
    <lineage>
        <taxon>Eukaryota</taxon>
        <taxon>Viridiplantae</taxon>
        <taxon>Streptophyta</taxon>
        <taxon>Embryophyta</taxon>
        <taxon>Tracheophyta</taxon>
        <taxon>Spermatophyta</taxon>
        <taxon>Magnoliopsida</taxon>
        <taxon>Liliopsida</taxon>
        <taxon>Poales</taxon>
        <taxon>Poaceae</taxon>
        <taxon>BOP clade</taxon>
        <taxon>Oryzoideae</taxon>
        <taxon>Oryzeae</taxon>
        <taxon>Oryzinae</taxon>
        <taxon>Oryza</taxon>
    </lineage>
</organism>
<reference evidence="2" key="2">
    <citation type="submission" date="2018-05" db="EMBL/GenBank/DDBJ databases">
        <title>OmerRS3 (Oryza meridionalis Reference Sequence Version 3).</title>
        <authorList>
            <person name="Zhang J."/>
            <person name="Kudrna D."/>
            <person name="Lee S."/>
            <person name="Talag J."/>
            <person name="Welchert J."/>
            <person name="Wing R.A."/>
        </authorList>
    </citation>
    <scope>NUCLEOTIDE SEQUENCE [LARGE SCALE GENOMIC DNA]</scope>
    <source>
        <strain evidence="2">cv. OR44</strain>
    </source>
</reference>
<dbReference type="Proteomes" id="UP000008021">
    <property type="component" value="Chromosome 1"/>
</dbReference>
<dbReference type="HOGENOM" id="CLU_1909978_0_0_1"/>
<keyword evidence="3" id="KW-1185">Reference proteome</keyword>
<dbReference type="Gramene" id="OMERI01G13540.1">
    <property type="protein sequence ID" value="OMERI01G13540.1"/>
    <property type="gene ID" value="OMERI01G13540"/>
</dbReference>
<feature type="region of interest" description="Disordered" evidence="1">
    <location>
        <begin position="74"/>
        <end position="133"/>
    </location>
</feature>